<keyword evidence="4" id="KW-1185">Reference proteome</keyword>
<proteinExistence type="predicted"/>
<gene>
    <name evidence="3" type="ORF">HNQ97_003083</name>
</gene>
<accession>A0ABR6C7T8</accession>
<dbReference type="Gene3D" id="3.40.190.10">
    <property type="entry name" value="Periplasmic binding protein-like II"/>
    <property type="match status" value="2"/>
</dbReference>
<feature type="domain" description="SsuA/THI5-like" evidence="2">
    <location>
        <begin position="41"/>
        <end position="252"/>
    </location>
</feature>
<name>A0ABR6C7T8_9HYPH</name>
<feature type="signal peptide" evidence="1">
    <location>
        <begin position="1"/>
        <end position="25"/>
    </location>
</feature>
<reference evidence="3 4" key="1">
    <citation type="submission" date="2020-08" db="EMBL/GenBank/DDBJ databases">
        <title>Genomic Encyclopedia of Type Strains, Phase IV (KMG-IV): sequencing the most valuable type-strain genomes for metagenomic binning, comparative biology and taxonomic classification.</title>
        <authorList>
            <person name="Goeker M."/>
        </authorList>
    </citation>
    <scope>NUCLEOTIDE SEQUENCE [LARGE SCALE GENOMIC DNA]</scope>
    <source>
        <strain evidence="3 4">DSM 17455</strain>
    </source>
</reference>
<dbReference type="EMBL" id="JACJHZ010000013">
    <property type="protein sequence ID" value="MBA9021079.1"/>
    <property type="molecule type" value="Genomic_DNA"/>
</dbReference>
<evidence type="ECO:0000313" key="4">
    <source>
        <dbReference type="Proteomes" id="UP000587524"/>
    </source>
</evidence>
<dbReference type="SUPFAM" id="SSF53850">
    <property type="entry name" value="Periplasmic binding protein-like II"/>
    <property type="match status" value="1"/>
</dbReference>
<evidence type="ECO:0000259" key="2">
    <source>
        <dbReference type="Pfam" id="PF09084"/>
    </source>
</evidence>
<sequence length="327" mass="35245">MRIANTIAIALVAVAAAVTSSQAWANDAVKVRFSWKLKGEYAFFYLGRDKGIYSSHKVDVELGEGAGAQAALGSLVQGNEDVVIVPAIFAISAIQKGMPVKIAALYQPKTPFAFISHPDRPVTEPKQMEGRSLAVSTGDTATAYLDVLCKKNGIDCSKISKVQIDPQIKVPQFLQNKIDMITVYTNVDLPLIEERSGIKFAVLDLPKYGLSVPGLAAVVSDDGLAKNQDILTRFFSATSEAIDLMRKDPASAASALRSAWSAAPSEELIRQSVVATSLSLQAPEGHINGWIEENVISDAQDLVMSTEDGATRKEPSQYYTNALLQDR</sequence>
<dbReference type="PANTHER" id="PTHR31528">
    <property type="entry name" value="4-AMINO-5-HYDROXYMETHYL-2-METHYLPYRIMIDINE PHOSPHATE SYNTHASE THI11-RELATED"/>
    <property type="match status" value="1"/>
</dbReference>
<organism evidence="3 4">
    <name type="scientific">Aminobacter ciceronei</name>
    <dbReference type="NCBI Taxonomy" id="150723"/>
    <lineage>
        <taxon>Bacteria</taxon>
        <taxon>Pseudomonadati</taxon>
        <taxon>Pseudomonadota</taxon>
        <taxon>Alphaproteobacteria</taxon>
        <taxon>Hyphomicrobiales</taxon>
        <taxon>Phyllobacteriaceae</taxon>
        <taxon>Aminobacter</taxon>
    </lineage>
</organism>
<keyword evidence="1" id="KW-0732">Signal</keyword>
<dbReference type="InterPro" id="IPR027939">
    <property type="entry name" value="NMT1/THI5"/>
</dbReference>
<dbReference type="RefSeq" id="WP_182574458.1">
    <property type="nucleotide sequence ID" value="NZ_JACJHY010000013.1"/>
</dbReference>
<dbReference type="Proteomes" id="UP000587524">
    <property type="component" value="Unassembled WGS sequence"/>
</dbReference>
<evidence type="ECO:0000313" key="3">
    <source>
        <dbReference type="EMBL" id="MBA9021079.1"/>
    </source>
</evidence>
<evidence type="ECO:0000256" key="1">
    <source>
        <dbReference type="SAM" id="SignalP"/>
    </source>
</evidence>
<dbReference type="InterPro" id="IPR015168">
    <property type="entry name" value="SsuA/THI5"/>
</dbReference>
<comment type="caution">
    <text evidence="3">The sequence shown here is derived from an EMBL/GenBank/DDBJ whole genome shotgun (WGS) entry which is preliminary data.</text>
</comment>
<dbReference type="Pfam" id="PF09084">
    <property type="entry name" value="NMT1"/>
    <property type="match status" value="1"/>
</dbReference>
<protein>
    <submittedName>
        <fullName evidence="3">NitT/TauT family transport system substrate-binding protein</fullName>
    </submittedName>
</protein>
<feature type="chain" id="PRO_5045636947" evidence="1">
    <location>
        <begin position="26"/>
        <end position="327"/>
    </location>
</feature>
<dbReference type="PANTHER" id="PTHR31528:SF15">
    <property type="entry name" value="RIBOFLAVIN-BINDING PROTEIN RIBY"/>
    <property type="match status" value="1"/>
</dbReference>